<keyword evidence="4 7" id="KW-0812">Transmembrane</keyword>
<dbReference type="Proteomes" id="UP000293583">
    <property type="component" value="Unassembled WGS sequence"/>
</dbReference>
<feature type="transmembrane region" description="Helical" evidence="7">
    <location>
        <begin position="154"/>
        <end position="172"/>
    </location>
</feature>
<dbReference type="RefSeq" id="WP_130923547.1">
    <property type="nucleotide sequence ID" value="NZ_JAANOL010000001.1"/>
</dbReference>
<evidence type="ECO:0000256" key="2">
    <source>
        <dbReference type="ARBA" id="ARBA00007400"/>
    </source>
</evidence>
<organism evidence="9 10">
    <name type="scientific">Aquirufa antheringensis</name>
    <dbReference type="NCBI Taxonomy" id="2516559"/>
    <lineage>
        <taxon>Bacteria</taxon>
        <taxon>Pseudomonadati</taxon>
        <taxon>Bacteroidota</taxon>
        <taxon>Cytophagia</taxon>
        <taxon>Cytophagales</taxon>
        <taxon>Flectobacillaceae</taxon>
        <taxon>Aquirufa</taxon>
    </lineage>
</organism>
<feature type="transmembrane region" description="Helical" evidence="7">
    <location>
        <begin position="307"/>
        <end position="328"/>
    </location>
</feature>
<dbReference type="Pfam" id="PF01757">
    <property type="entry name" value="Acyl_transf_3"/>
    <property type="match status" value="1"/>
</dbReference>
<dbReference type="AlphaFoldDB" id="A0A4Q9B8T6"/>
<name>A0A4Q9B8T6_9BACT</name>
<accession>A0A4Q9B8T6</accession>
<dbReference type="EMBL" id="SEWY01000004">
    <property type="protein sequence ID" value="TBH71919.1"/>
    <property type="molecule type" value="Genomic_DNA"/>
</dbReference>
<feature type="transmembrane region" description="Helical" evidence="7">
    <location>
        <begin position="178"/>
        <end position="199"/>
    </location>
</feature>
<keyword evidence="5 7" id="KW-1133">Transmembrane helix</keyword>
<evidence type="ECO:0000256" key="3">
    <source>
        <dbReference type="ARBA" id="ARBA00022475"/>
    </source>
</evidence>
<evidence type="ECO:0000256" key="6">
    <source>
        <dbReference type="ARBA" id="ARBA00023136"/>
    </source>
</evidence>
<feature type="transmembrane region" description="Helical" evidence="7">
    <location>
        <begin position="211"/>
        <end position="230"/>
    </location>
</feature>
<feature type="transmembrane region" description="Helical" evidence="7">
    <location>
        <begin position="9"/>
        <end position="28"/>
    </location>
</feature>
<keyword evidence="6 7" id="KW-0472">Membrane</keyword>
<evidence type="ECO:0000256" key="5">
    <source>
        <dbReference type="ARBA" id="ARBA00022989"/>
    </source>
</evidence>
<keyword evidence="10" id="KW-1185">Reference proteome</keyword>
<feature type="transmembrane region" description="Helical" evidence="7">
    <location>
        <begin position="236"/>
        <end position="259"/>
    </location>
</feature>
<dbReference type="PANTHER" id="PTHR40074">
    <property type="entry name" value="O-ACETYLTRANSFERASE WECH"/>
    <property type="match status" value="1"/>
</dbReference>
<gene>
    <name evidence="9" type="ORF">EWU20_08820</name>
</gene>
<evidence type="ECO:0000256" key="7">
    <source>
        <dbReference type="SAM" id="Phobius"/>
    </source>
</evidence>
<keyword evidence="3" id="KW-1003">Cell membrane</keyword>
<proteinExistence type="inferred from homology"/>
<feature type="transmembrane region" description="Helical" evidence="7">
    <location>
        <begin position="48"/>
        <end position="65"/>
    </location>
</feature>
<evidence type="ECO:0000259" key="8">
    <source>
        <dbReference type="Pfam" id="PF01757"/>
    </source>
</evidence>
<dbReference type="PANTHER" id="PTHR40074:SF2">
    <property type="entry name" value="O-ACETYLTRANSFERASE WECH"/>
    <property type="match status" value="1"/>
</dbReference>
<reference evidence="9 10" key="1">
    <citation type="submission" date="2019-02" db="EMBL/GenBank/DDBJ databases">
        <title>Genome of a new Bacteroidetes strain.</title>
        <authorList>
            <person name="Pitt A."/>
        </authorList>
    </citation>
    <scope>NUCLEOTIDE SEQUENCE [LARGE SCALE GENOMIC DNA]</scope>
    <source>
        <strain evidence="9 10">103A-SOEBACH</strain>
    </source>
</reference>
<evidence type="ECO:0000256" key="4">
    <source>
        <dbReference type="ARBA" id="ARBA00022692"/>
    </source>
</evidence>
<dbReference type="GO" id="GO:0016413">
    <property type="term" value="F:O-acetyltransferase activity"/>
    <property type="evidence" value="ECO:0007669"/>
    <property type="project" value="TreeGrafter"/>
</dbReference>
<comment type="subcellular location">
    <subcellularLocation>
        <location evidence="1">Cell membrane</location>
        <topology evidence="1">Multi-pass membrane protein</topology>
    </subcellularLocation>
</comment>
<feature type="domain" description="Acyltransferase 3" evidence="8">
    <location>
        <begin position="4"/>
        <end position="320"/>
    </location>
</feature>
<evidence type="ECO:0000313" key="10">
    <source>
        <dbReference type="Proteomes" id="UP000293583"/>
    </source>
</evidence>
<dbReference type="GO" id="GO:0009246">
    <property type="term" value="P:enterobacterial common antigen biosynthetic process"/>
    <property type="evidence" value="ECO:0007669"/>
    <property type="project" value="TreeGrafter"/>
</dbReference>
<comment type="caution">
    <text evidence="9">The sequence shown here is derived from an EMBL/GenBank/DDBJ whole genome shotgun (WGS) entry which is preliminary data.</text>
</comment>
<dbReference type="GO" id="GO:0005886">
    <property type="term" value="C:plasma membrane"/>
    <property type="evidence" value="ECO:0007669"/>
    <property type="project" value="UniProtKB-SubCell"/>
</dbReference>
<sequence length="339" mass="39008">MKITWLDNLRVNATIGVILIHASATILFRFTKVPADHWWFANLYNGGYRYVVPIFVMLSGALLLPREEAIGPFLKKSFMRIVLPFLFYNMLFSIFNWQVRLRGKSFGLAEGLNWVGQQYFNGASYHFWYIYMIIGIYLFIPIIGRWIRSAPQSHIQYFLGIWGLTILFNNPHFPYLKLPIALTDFTGYVGYLVLGYYLSTKEFSVGIKWKAFAVFVLGTLWTMLGSYYFTAENGKFYGLLYANFSPSVVLATIGLFLFFRYQNLDIRILTPFRDWVSSHSYGIYLVHIIVLFYLAKAGVYGEMLHPSIAVPLTALACLLISGGIVWILRKIPLIKYVAG</sequence>
<protein>
    <recommendedName>
        <fullName evidence="8">Acyltransferase 3 domain-containing protein</fullName>
    </recommendedName>
</protein>
<evidence type="ECO:0000256" key="1">
    <source>
        <dbReference type="ARBA" id="ARBA00004651"/>
    </source>
</evidence>
<dbReference type="InterPro" id="IPR002656">
    <property type="entry name" value="Acyl_transf_3_dom"/>
</dbReference>
<dbReference type="OrthoDB" id="9810469at2"/>
<comment type="similarity">
    <text evidence="2">Belongs to the acyltransferase 3 family.</text>
</comment>
<feature type="transmembrane region" description="Helical" evidence="7">
    <location>
        <begin position="280"/>
        <end position="301"/>
    </location>
</feature>
<feature type="transmembrane region" description="Helical" evidence="7">
    <location>
        <begin position="77"/>
        <end position="97"/>
    </location>
</feature>
<feature type="transmembrane region" description="Helical" evidence="7">
    <location>
        <begin position="128"/>
        <end position="147"/>
    </location>
</feature>
<evidence type="ECO:0000313" key="9">
    <source>
        <dbReference type="EMBL" id="TBH71919.1"/>
    </source>
</evidence>